<dbReference type="Pfam" id="PF12790">
    <property type="entry name" value="T6SS-SciN"/>
    <property type="match status" value="1"/>
</dbReference>
<proteinExistence type="predicted"/>
<dbReference type="RefSeq" id="WP_181549909.1">
    <property type="nucleotide sequence ID" value="NZ_JACDUS010000001.1"/>
</dbReference>
<dbReference type="AlphaFoldDB" id="A0A7W0C6U8"/>
<organism evidence="1 2">
    <name type="scientific">Desulfosalsimonas propionicica</name>
    <dbReference type="NCBI Taxonomy" id="332175"/>
    <lineage>
        <taxon>Bacteria</taxon>
        <taxon>Pseudomonadati</taxon>
        <taxon>Thermodesulfobacteriota</taxon>
        <taxon>Desulfobacteria</taxon>
        <taxon>Desulfobacterales</taxon>
        <taxon>Desulfosalsimonadaceae</taxon>
        <taxon>Desulfosalsimonas</taxon>
    </lineage>
</organism>
<accession>A0A7W0C6U8</accession>
<dbReference type="Gene3D" id="2.60.40.4150">
    <property type="entry name" value="Type VI secretion system, lipoprotein SciN"/>
    <property type="match status" value="1"/>
</dbReference>
<sequence length="175" mass="19922">MLCFACGAKRTDPPPEVNWDFKAGAFQITYQASPELNEYNNSPHTLILMAYQLSEASDFKNYIQSPDGIKRLLNLYDPDERKTVSLKNLEDLQRFVISPGTKKTLVLDRVKEARWIGLVAGYFNSRPELCSAVLRIPVKRTEEGLIRKKIKVEPADLHINIELDANQMHTSRDAS</sequence>
<dbReference type="InterPro" id="IPR017734">
    <property type="entry name" value="T6SS_SciN"/>
</dbReference>
<dbReference type="Proteomes" id="UP000525298">
    <property type="component" value="Unassembled WGS sequence"/>
</dbReference>
<evidence type="ECO:0000313" key="1">
    <source>
        <dbReference type="EMBL" id="MBA2880260.1"/>
    </source>
</evidence>
<keyword evidence="2" id="KW-1185">Reference proteome</keyword>
<reference evidence="1 2" key="1">
    <citation type="submission" date="2020-07" db="EMBL/GenBank/DDBJ databases">
        <title>Genomic Encyclopedia of Type Strains, Phase IV (KMG-IV): sequencing the most valuable type-strain genomes for metagenomic binning, comparative biology and taxonomic classification.</title>
        <authorList>
            <person name="Goeker M."/>
        </authorList>
    </citation>
    <scope>NUCLEOTIDE SEQUENCE [LARGE SCALE GENOMIC DNA]</scope>
    <source>
        <strain evidence="1 2">DSM 17721</strain>
    </source>
</reference>
<dbReference type="EMBL" id="JACDUS010000001">
    <property type="protein sequence ID" value="MBA2880260.1"/>
    <property type="molecule type" value="Genomic_DNA"/>
</dbReference>
<evidence type="ECO:0000313" key="2">
    <source>
        <dbReference type="Proteomes" id="UP000525298"/>
    </source>
</evidence>
<name>A0A7W0C6U8_9BACT</name>
<comment type="caution">
    <text evidence="1">The sequence shown here is derived from an EMBL/GenBank/DDBJ whole genome shotgun (WGS) entry which is preliminary data.</text>
</comment>
<dbReference type="InterPro" id="IPR038706">
    <property type="entry name" value="Type_VI_SciN-like_sf"/>
</dbReference>
<gene>
    <name evidence="1" type="ORF">HNR65_000567</name>
</gene>
<protein>
    <submittedName>
        <fullName evidence="1">Putative component of type VI protein secretion system</fullName>
    </submittedName>
</protein>